<keyword evidence="1" id="KW-0732">Signal</keyword>
<evidence type="ECO:0000313" key="2">
    <source>
        <dbReference type="EMBL" id="MCC8397591.1"/>
    </source>
</evidence>
<feature type="signal peptide" evidence="1">
    <location>
        <begin position="1"/>
        <end position="29"/>
    </location>
</feature>
<name>A0ABS8K623_9BURK</name>
<dbReference type="Proteomes" id="UP001431019">
    <property type="component" value="Unassembled WGS sequence"/>
</dbReference>
<proteinExistence type="predicted"/>
<feature type="chain" id="PRO_5045679622" evidence="1">
    <location>
        <begin position="30"/>
        <end position="164"/>
    </location>
</feature>
<comment type="caution">
    <text evidence="2">The sequence shown here is derived from an EMBL/GenBank/DDBJ whole genome shotgun (WGS) entry which is preliminary data.</text>
</comment>
<dbReference type="InterPro" id="IPR025091">
    <property type="entry name" value="DUF4019"/>
</dbReference>
<keyword evidence="3" id="KW-1185">Reference proteome</keyword>
<evidence type="ECO:0000313" key="3">
    <source>
        <dbReference type="Proteomes" id="UP001431019"/>
    </source>
</evidence>
<accession>A0ABS8K623</accession>
<dbReference type="Pfam" id="PF13211">
    <property type="entry name" value="DUF4019"/>
    <property type="match status" value="1"/>
</dbReference>
<gene>
    <name evidence="2" type="ORF">LJ656_34145</name>
</gene>
<protein>
    <submittedName>
        <fullName evidence="2">DUF4019 domain-containing protein</fullName>
    </submittedName>
</protein>
<dbReference type="EMBL" id="JAJITD010000034">
    <property type="protein sequence ID" value="MCC8397591.1"/>
    <property type="molecule type" value="Genomic_DNA"/>
</dbReference>
<sequence>MIQSTRKASALRAFAAAALAACCTLTAAAEPGASADELLGDANRVLQQLDAGQYNALWQDAAPFMREKMSAQQFAGSLRQARQTVGAVSERGWAAVTRIRYTQVTGVPDGLYANVDFATTLADGHTLFEMVSFQLESDGQWRLTGYAPRQSQNAGTGPAQIATP</sequence>
<dbReference type="RefSeq" id="WP_230513844.1">
    <property type="nucleotide sequence ID" value="NZ_JAJITD010000034.1"/>
</dbReference>
<organism evidence="2 3">
    <name type="scientific">Paraburkholderia sejongensis</name>
    <dbReference type="NCBI Taxonomy" id="2886946"/>
    <lineage>
        <taxon>Bacteria</taxon>
        <taxon>Pseudomonadati</taxon>
        <taxon>Pseudomonadota</taxon>
        <taxon>Betaproteobacteria</taxon>
        <taxon>Burkholderiales</taxon>
        <taxon>Burkholderiaceae</taxon>
        <taxon>Paraburkholderia</taxon>
    </lineage>
</organism>
<evidence type="ECO:0000256" key="1">
    <source>
        <dbReference type="SAM" id="SignalP"/>
    </source>
</evidence>
<reference evidence="2 3" key="1">
    <citation type="submission" date="2021-11" db="EMBL/GenBank/DDBJ databases">
        <authorList>
            <person name="Oh E.-T."/>
            <person name="Kim S.-B."/>
        </authorList>
    </citation>
    <scope>NUCLEOTIDE SEQUENCE [LARGE SCALE GENOMIC DNA]</scope>
    <source>
        <strain evidence="2 3">MMS20-SJTR3</strain>
    </source>
</reference>